<dbReference type="EMBL" id="CM042010">
    <property type="protein sequence ID" value="KAI3782081.1"/>
    <property type="molecule type" value="Genomic_DNA"/>
</dbReference>
<evidence type="ECO:0000313" key="2">
    <source>
        <dbReference type="Proteomes" id="UP001055811"/>
    </source>
</evidence>
<name>A0ACB9GGE5_CICIN</name>
<dbReference type="Proteomes" id="UP001055811">
    <property type="component" value="Linkage Group LG02"/>
</dbReference>
<gene>
    <name evidence="1" type="ORF">L2E82_12113</name>
</gene>
<accession>A0ACB9GGE5</accession>
<reference evidence="2" key="1">
    <citation type="journal article" date="2022" name="Mol. Ecol. Resour.">
        <title>The genomes of chicory, endive, great burdock and yacon provide insights into Asteraceae palaeo-polyploidization history and plant inulin production.</title>
        <authorList>
            <person name="Fan W."/>
            <person name="Wang S."/>
            <person name="Wang H."/>
            <person name="Wang A."/>
            <person name="Jiang F."/>
            <person name="Liu H."/>
            <person name="Zhao H."/>
            <person name="Xu D."/>
            <person name="Zhang Y."/>
        </authorList>
    </citation>
    <scope>NUCLEOTIDE SEQUENCE [LARGE SCALE GENOMIC DNA]</scope>
    <source>
        <strain evidence="2">cv. Punajuju</strain>
    </source>
</reference>
<sequence>MQQNVRRVLKLKRLKPKPEYVPDVLYHIICVSLSLLLSRSPGGTLIFSPSTMKFRLRVMDADAHGQQNPIYQSQSSSSSSPYTYFTEQASRGGFSSGTFSGGHGGPEMFRGGFDMRDAIRWEVEKERIRAEIIAEEMARKRILEEEVRHELMMEREMIAMRSGGGFPSPCMPLSLPPSHYRLSEPGFFSPQPVGLEERVILSLDKRNSRGGCGGGGGHPPEIRGFDVDPFQRFADSPVIQGIPTPFPESSQKEVIILGKPNGGTLTGAKRKPTQPATTGESSESYSETSKKKIKEEWSCAICHVTATSERGLNEHLQGKKHQLKEAALISQKTGANLGLGVAPMKPVVKPVKLAVTTVNLSSREKKRKNRKASSGNNCTPSTDNTSSANGSNKKNKDKFKFWCEMCKVGAFTEKVMNNHKEGKKHTANLVELLQKVKPVIPCDIEEKTGSETKETEVKPVEEEEEGGTSVSI</sequence>
<keyword evidence="2" id="KW-1185">Reference proteome</keyword>
<comment type="caution">
    <text evidence="1">The sequence shown here is derived from an EMBL/GenBank/DDBJ whole genome shotgun (WGS) entry which is preliminary data.</text>
</comment>
<organism evidence="1 2">
    <name type="scientific">Cichorium intybus</name>
    <name type="common">Chicory</name>
    <dbReference type="NCBI Taxonomy" id="13427"/>
    <lineage>
        <taxon>Eukaryota</taxon>
        <taxon>Viridiplantae</taxon>
        <taxon>Streptophyta</taxon>
        <taxon>Embryophyta</taxon>
        <taxon>Tracheophyta</taxon>
        <taxon>Spermatophyta</taxon>
        <taxon>Magnoliopsida</taxon>
        <taxon>eudicotyledons</taxon>
        <taxon>Gunneridae</taxon>
        <taxon>Pentapetalae</taxon>
        <taxon>asterids</taxon>
        <taxon>campanulids</taxon>
        <taxon>Asterales</taxon>
        <taxon>Asteraceae</taxon>
        <taxon>Cichorioideae</taxon>
        <taxon>Cichorieae</taxon>
        <taxon>Cichoriinae</taxon>
        <taxon>Cichorium</taxon>
    </lineage>
</organism>
<protein>
    <submittedName>
        <fullName evidence="1">Uncharacterized protein</fullName>
    </submittedName>
</protein>
<evidence type="ECO:0000313" key="1">
    <source>
        <dbReference type="EMBL" id="KAI3782081.1"/>
    </source>
</evidence>
<proteinExistence type="predicted"/>
<reference evidence="1 2" key="2">
    <citation type="journal article" date="2022" name="Mol. Ecol. Resour.">
        <title>The genomes of chicory, endive, great burdock and yacon provide insights into Asteraceae paleo-polyploidization history and plant inulin production.</title>
        <authorList>
            <person name="Fan W."/>
            <person name="Wang S."/>
            <person name="Wang H."/>
            <person name="Wang A."/>
            <person name="Jiang F."/>
            <person name="Liu H."/>
            <person name="Zhao H."/>
            <person name="Xu D."/>
            <person name="Zhang Y."/>
        </authorList>
    </citation>
    <scope>NUCLEOTIDE SEQUENCE [LARGE SCALE GENOMIC DNA]</scope>
    <source>
        <strain evidence="2">cv. Punajuju</strain>
        <tissue evidence="1">Leaves</tissue>
    </source>
</reference>